<keyword evidence="3" id="KW-1185">Reference proteome</keyword>
<dbReference type="Pfam" id="PF13960">
    <property type="entry name" value="DUF4218"/>
    <property type="match status" value="1"/>
</dbReference>
<dbReference type="InterPro" id="IPR025452">
    <property type="entry name" value="DUF4218"/>
</dbReference>
<evidence type="ECO:0000313" key="2">
    <source>
        <dbReference type="EMBL" id="CAD6202186.1"/>
    </source>
</evidence>
<feature type="domain" description="DUF4218" evidence="1">
    <location>
        <begin position="2"/>
        <end position="58"/>
    </location>
</feature>
<organism evidence="2 3">
    <name type="scientific">Miscanthus lutarioriparius</name>
    <dbReference type="NCBI Taxonomy" id="422564"/>
    <lineage>
        <taxon>Eukaryota</taxon>
        <taxon>Viridiplantae</taxon>
        <taxon>Streptophyta</taxon>
        <taxon>Embryophyta</taxon>
        <taxon>Tracheophyta</taxon>
        <taxon>Spermatophyta</taxon>
        <taxon>Magnoliopsida</taxon>
        <taxon>Liliopsida</taxon>
        <taxon>Poales</taxon>
        <taxon>Poaceae</taxon>
        <taxon>PACMAD clade</taxon>
        <taxon>Panicoideae</taxon>
        <taxon>Andropogonodae</taxon>
        <taxon>Andropogoneae</taxon>
        <taxon>Saccharinae</taxon>
        <taxon>Miscanthus</taxon>
    </lineage>
</organism>
<sequence length="115" mass="13171">MKTEIPVILCKLEKIFPPAFFDVMVHLAVHLPDEAMVRGPVQFGWMYPIERRLYTLKRVDEAGLLVDAAEVARLRKENESKTTSEDEGDEVEDDTLMEYLSEEEAVPVEVDSDDE</sequence>
<dbReference type="Proteomes" id="UP000604825">
    <property type="component" value="Unassembled WGS sequence"/>
</dbReference>
<proteinExistence type="predicted"/>
<dbReference type="PANTHER" id="PTHR48258">
    <property type="entry name" value="DUF4218 DOMAIN-CONTAINING PROTEIN-RELATED"/>
    <property type="match status" value="1"/>
</dbReference>
<dbReference type="PANTHER" id="PTHR48258:SF15">
    <property type="entry name" value="OS02G0543900 PROTEIN"/>
    <property type="match status" value="1"/>
</dbReference>
<protein>
    <recommendedName>
        <fullName evidence="1">DUF4218 domain-containing protein</fullName>
    </recommendedName>
</protein>
<evidence type="ECO:0000259" key="1">
    <source>
        <dbReference type="Pfam" id="PF13960"/>
    </source>
</evidence>
<gene>
    <name evidence="2" type="ORF">NCGR_LOCUS476</name>
</gene>
<accession>A0A811M7G5</accession>
<reference evidence="2" key="1">
    <citation type="submission" date="2020-10" db="EMBL/GenBank/DDBJ databases">
        <authorList>
            <person name="Han B."/>
            <person name="Lu T."/>
            <person name="Zhao Q."/>
            <person name="Huang X."/>
            <person name="Zhao Y."/>
        </authorList>
    </citation>
    <scope>NUCLEOTIDE SEQUENCE</scope>
</reference>
<dbReference type="OrthoDB" id="636613at2759"/>
<name>A0A811M7G5_9POAL</name>
<evidence type="ECO:0000313" key="3">
    <source>
        <dbReference type="Proteomes" id="UP000604825"/>
    </source>
</evidence>
<comment type="caution">
    <text evidence="2">The sequence shown here is derived from an EMBL/GenBank/DDBJ whole genome shotgun (WGS) entry which is preliminary data.</text>
</comment>
<dbReference type="EMBL" id="CAJGYO010000001">
    <property type="protein sequence ID" value="CAD6202186.1"/>
    <property type="molecule type" value="Genomic_DNA"/>
</dbReference>
<dbReference type="AlphaFoldDB" id="A0A811M7G5"/>